<dbReference type="InterPro" id="IPR050490">
    <property type="entry name" value="Bact_solute-bd_prot1"/>
</dbReference>
<dbReference type="SUPFAM" id="SSF53850">
    <property type="entry name" value="Periplasmic binding protein-like II"/>
    <property type="match status" value="1"/>
</dbReference>
<accession>A0A7X2YYM3</accession>
<feature type="signal peptide" evidence="4">
    <location>
        <begin position="1"/>
        <end position="21"/>
    </location>
</feature>
<evidence type="ECO:0000313" key="6">
    <source>
        <dbReference type="Proteomes" id="UP000447876"/>
    </source>
</evidence>
<sequence>MNAWKRLVVYLLLMTICSSCSPPKLDVAPGQVDKSKTAPTIKVLYATSEAGSEAVVSAAKQYEAETGINIEISTLSYNSLHEKVFSELAMNRGYYDVIAVDTPWIPKIINHLEPLSSYMMNSQTSGTLQVQDFVSKLFLDTSVYNLVDSSQAPPQLDVISIEKILDKGYEIFSLPIQSNALTISYRKDLFEDAANQALFKAQYGEELKIPETLDDYLRVAQFFTRDIDQDGEIDLYGTSLMAKKHESIFLDFKTYLSVHQVDLFDDQLNPVFQDNPNASQALITYGSWINDYKVTPPDVFNYSWDEVSIAFGYGIVAMGMNYHAMRLQDGIEGGEVGYFMFPGTYQDGELIHRPHFGSWGLAVNKYSSHKEEAFDLVNYLTSSDVQKSYLKYKHHVTRTSAYHAAELLDNDSLKEYYRVLEKSLRVGVGRPRITNYDQVSEVMQNAVLTYLRGKKDAQIVLDEAAEEIAALLKQAGY</sequence>
<proteinExistence type="inferred from homology"/>
<comment type="similarity">
    <text evidence="1">Belongs to the bacterial solute-binding protein 1 family.</text>
</comment>
<reference evidence="5 6" key="1">
    <citation type="submission" date="2019-11" db="EMBL/GenBank/DDBJ databases">
        <title>Draft genome sequences of five Paenibacillus species of dairy origin.</title>
        <authorList>
            <person name="Olajide A.M."/>
            <person name="Chen S."/>
            <person name="Lapointe G."/>
        </authorList>
    </citation>
    <scope>NUCLEOTIDE SEQUENCE [LARGE SCALE GENOMIC DNA]</scope>
    <source>
        <strain evidence="5 6">12CR55</strain>
    </source>
</reference>
<dbReference type="OrthoDB" id="9770625at2"/>
<dbReference type="PANTHER" id="PTHR43649">
    <property type="entry name" value="ARABINOSE-BINDING PROTEIN-RELATED"/>
    <property type="match status" value="1"/>
</dbReference>
<evidence type="ECO:0000256" key="2">
    <source>
        <dbReference type="ARBA" id="ARBA00022448"/>
    </source>
</evidence>
<dbReference type="AlphaFoldDB" id="A0A7X2YYM3"/>
<dbReference type="InterPro" id="IPR006059">
    <property type="entry name" value="SBP"/>
</dbReference>
<evidence type="ECO:0000313" key="5">
    <source>
        <dbReference type="EMBL" id="MUG44416.1"/>
    </source>
</evidence>
<keyword evidence="2" id="KW-0813">Transport</keyword>
<name>A0A7X2YYM3_9BACL</name>
<evidence type="ECO:0000256" key="3">
    <source>
        <dbReference type="ARBA" id="ARBA00022729"/>
    </source>
</evidence>
<gene>
    <name evidence="5" type="ORF">GNP95_05315</name>
</gene>
<dbReference type="PANTHER" id="PTHR43649:SF34">
    <property type="entry name" value="ABC TRANSPORTER PERIPLASMIC-BINDING PROTEIN YCJN-RELATED"/>
    <property type="match status" value="1"/>
</dbReference>
<dbReference type="Pfam" id="PF01547">
    <property type="entry name" value="SBP_bac_1"/>
    <property type="match status" value="1"/>
</dbReference>
<dbReference type="EMBL" id="WNZW01000001">
    <property type="protein sequence ID" value="MUG44416.1"/>
    <property type="molecule type" value="Genomic_DNA"/>
</dbReference>
<dbReference type="Proteomes" id="UP000447876">
    <property type="component" value="Unassembled WGS sequence"/>
</dbReference>
<comment type="caution">
    <text evidence="5">The sequence shown here is derived from an EMBL/GenBank/DDBJ whole genome shotgun (WGS) entry which is preliminary data.</text>
</comment>
<protein>
    <submittedName>
        <fullName evidence="5">Extracellular solute-binding protein</fullName>
    </submittedName>
</protein>
<organism evidence="5 6">
    <name type="scientific">Paenibacillus woosongensis</name>
    <dbReference type="NCBI Taxonomy" id="307580"/>
    <lineage>
        <taxon>Bacteria</taxon>
        <taxon>Bacillati</taxon>
        <taxon>Bacillota</taxon>
        <taxon>Bacilli</taxon>
        <taxon>Bacillales</taxon>
        <taxon>Paenibacillaceae</taxon>
        <taxon>Paenibacillus</taxon>
    </lineage>
</organism>
<feature type="chain" id="PRO_5038450149" evidence="4">
    <location>
        <begin position="22"/>
        <end position="477"/>
    </location>
</feature>
<evidence type="ECO:0000256" key="1">
    <source>
        <dbReference type="ARBA" id="ARBA00008520"/>
    </source>
</evidence>
<evidence type="ECO:0000256" key="4">
    <source>
        <dbReference type="SAM" id="SignalP"/>
    </source>
</evidence>
<dbReference type="Gene3D" id="3.40.190.10">
    <property type="entry name" value="Periplasmic binding protein-like II"/>
    <property type="match status" value="2"/>
</dbReference>
<keyword evidence="3 4" id="KW-0732">Signal</keyword>